<protein>
    <submittedName>
        <fullName evidence="1">Uncharacterized protein</fullName>
    </submittedName>
</protein>
<dbReference type="KEGG" id="gps:C427_3984"/>
<evidence type="ECO:0000313" key="2">
    <source>
        <dbReference type="Proteomes" id="UP000011864"/>
    </source>
</evidence>
<keyword evidence="2" id="KW-1185">Reference proteome</keyword>
<reference evidence="1 2" key="1">
    <citation type="journal article" date="2013" name="Genome Announc.">
        <title>Complete Genome Sequence of Glaciecola psychrophila Strain 170T.</title>
        <authorList>
            <person name="Yin J."/>
            <person name="Chen J."/>
            <person name="Liu G."/>
            <person name="Yu Y."/>
            <person name="Song L."/>
            <person name="Wang X."/>
            <person name="Qu X."/>
        </authorList>
    </citation>
    <scope>NUCLEOTIDE SEQUENCE [LARGE SCALE GENOMIC DNA]</scope>
    <source>
        <strain evidence="1 2">170</strain>
    </source>
</reference>
<sequence>MKSRRKKARVIRAFFEIYLQKHKHSQPVSSGCATTKCCVFECFSLFIVLDISLN</sequence>
<dbReference type="HOGENOM" id="CLU_3046262_0_0_6"/>
<proteinExistence type="predicted"/>
<organism evidence="1 2">
    <name type="scientific">Paraglaciecola psychrophila 170</name>
    <dbReference type="NCBI Taxonomy" id="1129794"/>
    <lineage>
        <taxon>Bacteria</taxon>
        <taxon>Pseudomonadati</taxon>
        <taxon>Pseudomonadota</taxon>
        <taxon>Gammaproteobacteria</taxon>
        <taxon>Alteromonadales</taxon>
        <taxon>Alteromonadaceae</taxon>
        <taxon>Paraglaciecola</taxon>
    </lineage>
</organism>
<dbReference type="Proteomes" id="UP000011864">
    <property type="component" value="Chromosome"/>
</dbReference>
<dbReference type="AlphaFoldDB" id="M4RV36"/>
<evidence type="ECO:0000313" key="1">
    <source>
        <dbReference type="EMBL" id="AGH46089.1"/>
    </source>
</evidence>
<accession>M4RV36</accession>
<gene>
    <name evidence="1" type="ORF">C427_3984</name>
</gene>
<name>M4RV36_9ALTE</name>
<dbReference type="STRING" id="1129794.C427_3984"/>
<dbReference type="EMBL" id="CP003837">
    <property type="protein sequence ID" value="AGH46089.1"/>
    <property type="molecule type" value="Genomic_DNA"/>
</dbReference>
<dbReference type="PATRIC" id="fig|1129794.4.peg.3968"/>